<evidence type="ECO:0000313" key="5">
    <source>
        <dbReference type="Proteomes" id="UP001142055"/>
    </source>
</evidence>
<evidence type="ECO:0000313" key="4">
    <source>
        <dbReference type="EMBL" id="KAJ6224630.1"/>
    </source>
</evidence>
<dbReference type="InterPro" id="IPR001452">
    <property type="entry name" value="SH3_domain"/>
</dbReference>
<comment type="caution">
    <text evidence="4">The sequence shown here is derived from an EMBL/GenBank/DDBJ whole genome shotgun (WGS) entry which is preliminary data.</text>
</comment>
<evidence type="ECO:0000259" key="3">
    <source>
        <dbReference type="PROSITE" id="PS50002"/>
    </source>
</evidence>
<dbReference type="PANTHER" id="PTHR13357">
    <property type="entry name" value="SH3 ADAPTER PROTEIN SPIN90 NCK INTERACTING PROTEIN WITH SH3 DOMAIN"/>
    <property type="match status" value="1"/>
</dbReference>
<dbReference type="EMBL" id="JAPWDV010000001">
    <property type="protein sequence ID" value="KAJ6224630.1"/>
    <property type="molecule type" value="Genomic_DNA"/>
</dbReference>
<dbReference type="SUPFAM" id="SSF50044">
    <property type="entry name" value="SH3-domain"/>
    <property type="match status" value="1"/>
</dbReference>
<gene>
    <name evidence="4" type="ORF">RDWZM_003175</name>
</gene>
<proteinExistence type="predicted"/>
<dbReference type="InterPro" id="IPR018556">
    <property type="entry name" value="SPIN90/Ldb17_LRD"/>
</dbReference>
<organism evidence="4 5">
    <name type="scientific">Blomia tropicalis</name>
    <name type="common">Mite</name>
    <dbReference type="NCBI Taxonomy" id="40697"/>
    <lineage>
        <taxon>Eukaryota</taxon>
        <taxon>Metazoa</taxon>
        <taxon>Ecdysozoa</taxon>
        <taxon>Arthropoda</taxon>
        <taxon>Chelicerata</taxon>
        <taxon>Arachnida</taxon>
        <taxon>Acari</taxon>
        <taxon>Acariformes</taxon>
        <taxon>Sarcoptiformes</taxon>
        <taxon>Astigmata</taxon>
        <taxon>Glycyphagoidea</taxon>
        <taxon>Echimyopodidae</taxon>
        <taxon>Blomia</taxon>
    </lineage>
</organism>
<sequence>MSETNMNSIILKSVYEYVDVKDPKILKFDAEEWFVLIKEPDGSDWYYVSNSRGQIGYVPNSYVTFENELTPKELLKLIDSIAEKLDFKNNDNKILTDRQIKHAQIKLAQIRCEITQNLIKDEPTQTVKPVIMSSELIAIPENKIEEEIEEEINENDTDQLNRAFQLGDDVITENLVSNLIENVKLDANLNEDKAIIVTNSVIKTLAENIRLWTRDCNKILGEYYIHNETLHIKNLFSLFADVMEKYVEEKLNSENVYSSKLKCIFKRLWYCKNDTQQRNWPVYEDEDIISSYLDELNSLLLGTDQKYLENEICSHNFENVQLLIAYFQMETRRSLRLKLLDTFISFIKLFNRITPDFFLTTVLPLELASEMQNYLSDNERWMKSSTLFTLIFSSGHRPSVNIYEHLDEKYFGHQFDLIEGFDINGHAIECDIQPESIISPILSFNLHITDIRENVIFKALRKRTNASHFTENLISYLNWEEDIILTSCAYQRHDDNESVPNSVLKFLTEMFADKVVSSLFYYNDVRVIIDIIISQLDNLPVGDSRIKKYLELTTNILRNTQYAEEPHKSFELKKCLLSIQHHEFSNPDDILLSQDIIDKFHEIFNYGN</sequence>
<dbReference type="GO" id="GO:0071933">
    <property type="term" value="F:Arp2/3 complex binding"/>
    <property type="evidence" value="ECO:0007669"/>
    <property type="project" value="TreeGrafter"/>
</dbReference>
<dbReference type="InterPro" id="IPR030125">
    <property type="entry name" value="SPIN90/Ldb17"/>
</dbReference>
<dbReference type="OMA" id="RTNASHF"/>
<name>A0A9Q0MJ36_BLOTA</name>
<dbReference type="Gene3D" id="2.30.30.40">
    <property type="entry name" value="SH3 Domains"/>
    <property type="match status" value="1"/>
</dbReference>
<dbReference type="PROSITE" id="PS50002">
    <property type="entry name" value="SH3"/>
    <property type="match status" value="1"/>
</dbReference>
<dbReference type="GO" id="GO:0006897">
    <property type="term" value="P:endocytosis"/>
    <property type="evidence" value="ECO:0007669"/>
    <property type="project" value="TreeGrafter"/>
</dbReference>
<dbReference type="InterPro" id="IPR036028">
    <property type="entry name" value="SH3-like_dom_sf"/>
</dbReference>
<dbReference type="Proteomes" id="UP001142055">
    <property type="component" value="Chromosome 1"/>
</dbReference>
<dbReference type="Pfam" id="PF09431">
    <property type="entry name" value="SPIN90_LRD"/>
    <property type="match status" value="1"/>
</dbReference>
<dbReference type="AlphaFoldDB" id="A0A9Q0MJ36"/>
<accession>A0A9Q0MJ36</accession>
<evidence type="ECO:0000256" key="2">
    <source>
        <dbReference type="PROSITE-ProRule" id="PRU00192"/>
    </source>
</evidence>
<evidence type="ECO:0000256" key="1">
    <source>
        <dbReference type="ARBA" id="ARBA00022443"/>
    </source>
</evidence>
<reference evidence="4" key="1">
    <citation type="submission" date="2022-12" db="EMBL/GenBank/DDBJ databases">
        <title>Genome assemblies of Blomia tropicalis.</title>
        <authorList>
            <person name="Cui Y."/>
        </authorList>
    </citation>
    <scope>NUCLEOTIDE SEQUENCE</scope>
    <source>
        <tissue evidence="4">Adult mites</tissue>
    </source>
</reference>
<keyword evidence="5" id="KW-1185">Reference proteome</keyword>
<protein>
    <recommendedName>
        <fullName evidence="3">SH3 domain-containing protein</fullName>
    </recommendedName>
</protein>
<feature type="domain" description="SH3" evidence="3">
    <location>
        <begin position="6"/>
        <end position="68"/>
    </location>
</feature>
<keyword evidence="1 2" id="KW-0728">SH3 domain</keyword>
<dbReference type="PANTHER" id="PTHR13357:SF1">
    <property type="entry name" value="NCK-INTERACTING PROTEIN WITH SH3 DOMAIN"/>
    <property type="match status" value="1"/>
</dbReference>